<organism evidence="1 2">
    <name type="scientific">Salmonella virchow (strain SL491)</name>
    <dbReference type="NCBI Taxonomy" id="465517"/>
    <lineage>
        <taxon>Bacteria</taxon>
        <taxon>Pseudomonadati</taxon>
        <taxon>Pseudomonadota</taxon>
        <taxon>Gammaproteobacteria</taxon>
        <taxon>Enterobacterales</taxon>
        <taxon>Enterobacteriaceae</taxon>
        <taxon>Salmonella</taxon>
    </lineage>
</organism>
<gene>
    <name evidence="1" type="ORF">SeV_B0410</name>
</gene>
<evidence type="ECO:0000313" key="1">
    <source>
        <dbReference type="EMBL" id="EDZ04544.1"/>
    </source>
</evidence>
<dbReference type="EMBL" id="ABFH02000001">
    <property type="protein sequence ID" value="EDZ04544.1"/>
    <property type="molecule type" value="Genomic_DNA"/>
</dbReference>
<comment type="caution">
    <text evidence="1">The sequence shown here is derived from an EMBL/GenBank/DDBJ whole genome shotgun (WGS) entry which is preliminary data.</text>
</comment>
<proteinExistence type="predicted"/>
<reference evidence="1 2" key="1">
    <citation type="journal article" date="2011" name="J. Bacteriol.">
        <title>Comparative genomics of 28 Salmonella enterica isolates: evidence for CRISPR-mediated adaptive sublineage evolution.</title>
        <authorList>
            <person name="Fricke W.F."/>
            <person name="Mammel M.K."/>
            <person name="McDermott P.F."/>
            <person name="Tartera C."/>
            <person name="White D.G."/>
            <person name="Leclerc J.E."/>
            <person name="Ravel J."/>
            <person name="Cebula T.A."/>
        </authorList>
    </citation>
    <scope>NUCLEOTIDE SEQUENCE [LARGE SCALE GENOMIC DNA]</scope>
    <source>
        <strain evidence="1 2">SL491</strain>
    </source>
</reference>
<sequence length="50" mass="5405">MCCKISASSNQAIQNVIGVLAAILKGKTVDTLQVILSFKRPVNFHLSSFL</sequence>
<dbReference type="AlphaFoldDB" id="A0A6C8F7A9"/>
<name>A0A6C8F7A9_SALV4</name>
<accession>A0A6C8F7A9</accession>
<evidence type="ECO:0000313" key="2">
    <source>
        <dbReference type="Proteomes" id="UP000003614"/>
    </source>
</evidence>
<dbReference type="Proteomes" id="UP000003614">
    <property type="component" value="Unassembled WGS sequence"/>
</dbReference>
<protein>
    <submittedName>
        <fullName evidence="1">Uncharacterized protein</fullName>
    </submittedName>
</protein>